<protein>
    <submittedName>
        <fullName evidence="1">Uncharacterized protein</fullName>
    </submittedName>
</protein>
<keyword evidence="2" id="KW-1185">Reference proteome</keyword>
<dbReference type="Proteomes" id="UP000241769">
    <property type="component" value="Unassembled WGS sequence"/>
</dbReference>
<dbReference type="InParanoid" id="A0A2P6NMJ0"/>
<reference evidence="1 2" key="1">
    <citation type="journal article" date="2018" name="Genome Biol. Evol.">
        <title>Multiple Roots of Fruiting Body Formation in Amoebozoa.</title>
        <authorList>
            <person name="Hillmann F."/>
            <person name="Forbes G."/>
            <person name="Novohradska S."/>
            <person name="Ferling I."/>
            <person name="Riege K."/>
            <person name="Groth M."/>
            <person name="Westermann M."/>
            <person name="Marz M."/>
            <person name="Spaller T."/>
            <person name="Winckler T."/>
            <person name="Schaap P."/>
            <person name="Glockner G."/>
        </authorList>
    </citation>
    <scope>NUCLEOTIDE SEQUENCE [LARGE SCALE GENOMIC DNA]</scope>
    <source>
        <strain evidence="1 2">Jena</strain>
    </source>
</reference>
<gene>
    <name evidence="1" type="ORF">PROFUN_07213</name>
</gene>
<evidence type="ECO:0000313" key="1">
    <source>
        <dbReference type="EMBL" id="PRP85142.1"/>
    </source>
</evidence>
<sequence length="77" mass="9113">MCLAYGEIGLPNFPQAELWIFRTRTLSMRCPRLVFQIWTKSPYEKCCAEIPRGKIVPMRVEISINRRQRGRQRLKSS</sequence>
<comment type="caution">
    <text evidence="1">The sequence shown here is derived from an EMBL/GenBank/DDBJ whole genome shotgun (WGS) entry which is preliminary data.</text>
</comment>
<organism evidence="1 2">
    <name type="scientific">Planoprotostelium fungivorum</name>
    <dbReference type="NCBI Taxonomy" id="1890364"/>
    <lineage>
        <taxon>Eukaryota</taxon>
        <taxon>Amoebozoa</taxon>
        <taxon>Evosea</taxon>
        <taxon>Variosea</taxon>
        <taxon>Cavosteliida</taxon>
        <taxon>Cavosteliaceae</taxon>
        <taxon>Planoprotostelium</taxon>
    </lineage>
</organism>
<dbReference type="AlphaFoldDB" id="A0A2P6NMJ0"/>
<dbReference type="EMBL" id="MDYQ01000050">
    <property type="protein sequence ID" value="PRP85142.1"/>
    <property type="molecule type" value="Genomic_DNA"/>
</dbReference>
<evidence type="ECO:0000313" key="2">
    <source>
        <dbReference type="Proteomes" id="UP000241769"/>
    </source>
</evidence>
<accession>A0A2P6NMJ0</accession>
<proteinExistence type="predicted"/>
<name>A0A2P6NMJ0_9EUKA</name>